<dbReference type="SUPFAM" id="SSF53383">
    <property type="entry name" value="PLP-dependent transferases"/>
    <property type="match status" value="1"/>
</dbReference>
<dbReference type="Pfam" id="PF00155">
    <property type="entry name" value="Aminotran_1_2"/>
    <property type="match status" value="1"/>
</dbReference>
<gene>
    <name evidence="11" type="ORF">CSA09_04900</name>
</gene>
<dbReference type="GO" id="GO:0048472">
    <property type="term" value="F:threonine-phosphate decarboxylase activity"/>
    <property type="evidence" value="ECO:0007669"/>
    <property type="project" value="UniProtKB-EC"/>
</dbReference>
<evidence type="ECO:0000313" key="12">
    <source>
        <dbReference type="Proteomes" id="UP000229278"/>
    </source>
</evidence>
<comment type="catalytic activity">
    <reaction evidence="9">
        <text>O-phospho-L-threonine + H(+) = (R)-1-aminopropan-2-yl phosphate + CO2</text>
        <dbReference type="Rhea" id="RHEA:11492"/>
        <dbReference type="ChEBI" id="CHEBI:15378"/>
        <dbReference type="ChEBI" id="CHEBI:16526"/>
        <dbReference type="ChEBI" id="CHEBI:58563"/>
        <dbReference type="ChEBI" id="CHEBI:58675"/>
        <dbReference type="EC" id="4.1.1.81"/>
    </reaction>
</comment>
<dbReference type="Gene3D" id="3.90.1150.10">
    <property type="entry name" value="Aspartate Aminotransferase, domain 1"/>
    <property type="match status" value="1"/>
</dbReference>
<evidence type="ECO:0000256" key="8">
    <source>
        <dbReference type="ARBA" id="ARBA00029996"/>
    </source>
</evidence>
<comment type="caution">
    <text evidence="11">The sequence shown here is derived from an EMBL/GenBank/DDBJ whole genome shotgun (WGS) entry which is preliminary data.</text>
</comment>
<dbReference type="Proteomes" id="UP000229278">
    <property type="component" value="Unassembled WGS sequence"/>
</dbReference>
<evidence type="ECO:0000256" key="7">
    <source>
        <dbReference type="ARBA" id="ARBA00023239"/>
    </source>
</evidence>
<reference evidence="11 12" key="1">
    <citation type="submission" date="2017-10" db="EMBL/GenBank/DDBJ databases">
        <title>Novel microbial diversity and functional potential in the marine mammal oral microbiome.</title>
        <authorList>
            <person name="Dudek N.K."/>
            <person name="Sun C.L."/>
            <person name="Burstein D."/>
            <person name="Kantor R.S."/>
            <person name="Aliaga Goltsman D.S."/>
            <person name="Bik E.M."/>
            <person name="Thomas B.C."/>
            <person name="Banfield J.F."/>
            <person name="Relman D.A."/>
        </authorList>
    </citation>
    <scope>NUCLEOTIDE SEQUENCE [LARGE SCALE GENOMIC DNA]</scope>
    <source>
        <strain evidence="11">DOLJORAL78_50_517</strain>
    </source>
</reference>
<organism evidence="11 12">
    <name type="scientific">Candidatus Contendibacter odensensis</name>
    <dbReference type="NCBI Taxonomy" id="1400860"/>
    <lineage>
        <taxon>Bacteria</taxon>
        <taxon>Pseudomonadati</taxon>
        <taxon>Pseudomonadota</taxon>
        <taxon>Gammaproteobacteria</taxon>
        <taxon>Candidatus Competibacteraceae</taxon>
        <taxon>Candidatus Contendibacter</taxon>
    </lineage>
</organism>
<dbReference type="InterPro" id="IPR015421">
    <property type="entry name" value="PyrdxlP-dep_Trfase_major"/>
</dbReference>
<dbReference type="PROSITE" id="PS00105">
    <property type="entry name" value="AA_TRANSFER_CLASS_1"/>
    <property type="match status" value="1"/>
</dbReference>
<evidence type="ECO:0000256" key="9">
    <source>
        <dbReference type="ARBA" id="ARBA00048531"/>
    </source>
</evidence>
<dbReference type="PANTHER" id="PTHR42885:SF1">
    <property type="entry name" value="THREONINE-PHOSPHATE DECARBOXYLASE"/>
    <property type="match status" value="1"/>
</dbReference>
<keyword evidence="5" id="KW-0169">Cobalamin biosynthesis</keyword>
<dbReference type="PANTHER" id="PTHR42885">
    <property type="entry name" value="HISTIDINOL-PHOSPHATE AMINOTRANSFERASE-RELATED"/>
    <property type="match status" value="1"/>
</dbReference>
<dbReference type="InterPro" id="IPR015424">
    <property type="entry name" value="PyrdxlP-dep_Trfase"/>
</dbReference>
<dbReference type="NCBIfam" id="TIGR01140">
    <property type="entry name" value="L_thr_O3P_dcar"/>
    <property type="match status" value="1"/>
</dbReference>
<evidence type="ECO:0000256" key="4">
    <source>
        <dbReference type="ARBA" id="ARBA00012285"/>
    </source>
</evidence>
<evidence type="ECO:0000259" key="10">
    <source>
        <dbReference type="Pfam" id="PF00155"/>
    </source>
</evidence>
<evidence type="ECO:0000313" key="11">
    <source>
        <dbReference type="EMBL" id="PIE82889.1"/>
    </source>
</evidence>
<dbReference type="UniPathway" id="UPA00148"/>
<dbReference type="AlphaFoldDB" id="A0A2G6PFD6"/>
<keyword evidence="7" id="KW-0456">Lyase</keyword>
<dbReference type="GO" id="GO:0030170">
    <property type="term" value="F:pyridoxal phosphate binding"/>
    <property type="evidence" value="ECO:0007669"/>
    <property type="project" value="InterPro"/>
</dbReference>
<comment type="pathway">
    <text evidence="3">Cofactor biosynthesis; adenosylcobalamin biosynthesis.</text>
</comment>
<evidence type="ECO:0000256" key="5">
    <source>
        <dbReference type="ARBA" id="ARBA00022573"/>
    </source>
</evidence>
<dbReference type="InterPro" id="IPR004838">
    <property type="entry name" value="NHTrfase_class1_PyrdxlP-BS"/>
</dbReference>
<sequence>MLEHGGALRTAAIHYRIPLHEWLDLSTGINPNGWTVPMIPAAVWQRLPESDDGLEAAAKAYYDASFLLPTAGSQAVIQALPLLRKPCRVGVIHPAYVEHAQAWWRAGHQVELLAAENIETLDAAIEHLDVLVIINPNNPTGIRFTTTTLLDWYMRLARRGGWLVVDEAFMDVTPADSLANHTGLLSGLIVLRSLGKFFGLAGARVGFALAEPAVLKRLQEHLGPWPVSGASRWVAMQALADHAWQDRMRRSLTDCGSRLADMLERQGLPVTGGTGLFQWLPLPDAAFWRDALARRGILVRCFKDLPGLRFGLPGQQSDWRRLELALSAVRMERLESF</sequence>
<protein>
    <recommendedName>
        <fullName evidence="4">threonine-phosphate decarboxylase</fullName>
        <ecNumber evidence="4">4.1.1.81</ecNumber>
    </recommendedName>
    <alternativeName>
        <fullName evidence="8">L-threonine-O-3-phosphate decarboxylase</fullName>
    </alternativeName>
</protein>
<dbReference type="InterPro" id="IPR015422">
    <property type="entry name" value="PyrdxlP-dep_Trfase_small"/>
</dbReference>
<evidence type="ECO:0000256" key="3">
    <source>
        <dbReference type="ARBA" id="ARBA00004953"/>
    </source>
</evidence>
<dbReference type="EC" id="4.1.1.81" evidence="4"/>
<dbReference type="InterPro" id="IPR005860">
    <property type="entry name" value="CobD"/>
</dbReference>
<evidence type="ECO:0000256" key="1">
    <source>
        <dbReference type="ARBA" id="ARBA00001933"/>
    </source>
</evidence>
<comment type="function">
    <text evidence="2">Decarboxylates L-threonine-O-3-phosphate to yield (R)-1-amino-2-propanol O-2-phosphate, the precursor for the linkage between the nucleotide loop and the corrin ring in cobalamin.</text>
</comment>
<dbReference type="GO" id="GO:0009236">
    <property type="term" value="P:cobalamin biosynthetic process"/>
    <property type="evidence" value="ECO:0007669"/>
    <property type="project" value="UniProtKB-UniPathway"/>
</dbReference>
<evidence type="ECO:0000256" key="6">
    <source>
        <dbReference type="ARBA" id="ARBA00022898"/>
    </source>
</evidence>
<evidence type="ECO:0000256" key="2">
    <source>
        <dbReference type="ARBA" id="ARBA00003444"/>
    </source>
</evidence>
<dbReference type="CDD" id="cd00609">
    <property type="entry name" value="AAT_like"/>
    <property type="match status" value="1"/>
</dbReference>
<comment type="cofactor">
    <cofactor evidence="1">
        <name>pyridoxal 5'-phosphate</name>
        <dbReference type="ChEBI" id="CHEBI:597326"/>
    </cofactor>
</comment>
<dbReference type="EMBL" id="PDTV01000011">
    <property type="protein sequence ID" value="PIE82889.1"/>
    <property type="molecule type" value="Genomic_DNA"/>
</dbReference>
<dbReference type="InterPro" id="IPR004839">
    <property type="entry name" value="Aminotransferase_I/II_large"/>
</dbReference>
<dbReference type="Gene3D" id="3.40.640.10">
    <property type="entry name" value="Type I PLP-dependent aspartate aminotransferase-like (Major domain)"/>
    <property type="match status" value="1"/>
</dbReference>
<feature type="domain" description="Aminotransferase class I/classII large" evidence="10">
    <location>
        <begin position="63"/>
        <end position="304"/>
    </location>
</feature>
<proteinExistence type="predicted"/>
<name>A0A2G6PFD6_9GAMM</name>
<keyword evidence="6" id="KW-0663">Pyridoxal phosphate</keyword>
<accession>A0A2G6PFD6</accession>